<protein>
    <recommendedName>
        <fullName evidence="5">Exocyst complex component Sec6</fullName>
    </recommendedName>
</protein>
<evidence type="ECO:0000256" key="1">
    <source>
        <dbReference type="ARBA" id="ARBA00009447"/>
    </source>
</evidence>
<dbReference type="Pfam" id="PF06046">
    <property type="entry name" value="Sec6"/>
    <property type="match status" value="3"/>
</dbReference>
<reference evidence="3 4" key="1">
    <citation type="journal article" date="2019" name="PLoS ONE">
        <title>Genomic analyses reveal an absence of contemporary introgressive admixture between fin whales and blue whales, despite known hybrids.</title>
        <authorList>
            <person name="Westbury M.V."/>
            <person name="Petersen B."/>
            <person name="Lorenzen E.D."/>
        </authorList>
    </citation>
    <scope>NUCLEOTIDE SEQUENCE [LARGE SCALE GENOMIC DNA]</scope>
    <source>
        <strain evidence="3">FinWhale-01</strain>
    </source>
</reference>
<dbReference type="EMBL" id="SGJD01006173">
    <property type="protein sequence ID" value="KAB0389963.1"/>
    <property type="molecule type" value="Genomic_DNA"/>
</dbReference>
<gene>
    <name evidence="3" type="ORF">E2I00_009291</name>
</gene>
<dbReference type="InterPro" id="IPR010326">
    <property type="entry name" value="EXOC3/Sec6"/>
</dbReference>
<dbReference type="AlphaFoldDB" id="A0A643BPZ8"/>
<sequence>MKETDREAVATAVQRVAGMLQRPDQLEKVEQYRRREARKKASVEARLKLHTALSDVQDIQRSLADVSKDWRQSINTIESLRDVKDAVVRHSQLAAAVENLKNIFSGSRAARAHHSRVCLLAPRLLQGSCSCRRPAQRCDSRLHMPEIVRETQDLIEQGELLQAHRKLMDLECSRDGLMYEQYRMDSGNALVRIIEREEKIDRRILDRKKQTGFIPPGRPKNWKEKMFAILERTVTTRIEGTQADTRESDRMWLVRHLEIIRKCVLDDLIVARNLMVQCFPPRYQIFRSLLNVYHQALSTRMQELASEDLEANEIVSLLTWVLNTYTRSGPARGRVDALAFGWCLCSGSSVRSEQFGIAFPALLTRLLTVTLRAGGVTCWTGRPLTIAFVLRRREDHAQGRTALGMTVVQKVKSREAGGVPPVEVACPLVWGLGPPGGGVCFCSCSAEERPVDSKAGSSNIIAWLRKALETDKKDWVKETEPEADQDGYYQTTLPAIVFQVPGLGLHRCARLCADGGENLLLSGAEEPRMFEQNLQVAAQISEDLKTKVLVLCLQQMNSFLSRESIVSLKRKYLQHDTEEGVSLSQPSMDGLLDAIAEEGCSSLLEEVFLDLEVGATGRVPWCGVEERPFREVLETRALNRTGCHGGVLCGLCFQHHLSELMTKKWLLGSNAVDIICVTVEDYFNDFAKIKKPYRKKRISFRSAEERKEGAERMGREAEQLRFLFCKLASGFGEEMDGHCDTIVAVAEVIKLTDPSLLYLEVSTLVSKYPDIRDDHIGALLAVRGDASRDMKQTIIETLEQGPAQASPDYVPIFRDIAVPSLNVAKLLK</sequence>
<dbReference type="GO" id="GO:0000149">
    <property type="term" value="F:SNARE binding"/>
    <property type="evidence" value="ECO:0007669"/>
    <property type="project" value="TreeGrafter"/>
</dbReference>
<comment type="caution">
    <text evidence="3">The sequence shown here is derived from an EMBL/GenBank/DDBJ whole genome shotgun (WGS) entry which is preliminary data.</text>
</comment>
<evidence type="ECO:0000256" key="2">
    <source>
        <dbReference type="ARBA" id="ARBA00022483"/>
    </source>
</evidence>
<dbReference type="InterPro" id="IPR042532">
    <property type="entry name" value="EXOC3/Sec6_C"/>
</dbReference>
<organism evidence="3 4">
    <name type="scientific">Balaenoptera physalus</name>
    <name type="common">Fin whale</name>
    <name type="synonym">Balaena physalus</name>
    <dbReference type="NCBI Taxonomy" id="9770"/>
    <lineage>
        <taxon>Eukaryota</taxon>
        <taxon>Metazoa</taxon>
        <taxon>Chordata</taxon>
        <taxon>Craniata</taxon>
        <taxon>Vertebrata</taxon>
        <taxon>Euteleostomi</taxon>
        <taxon>Mammalia</taxon>
        <taxon>Eutheria</taxon>
        <taxon>Laurasiatheria</taxon>
        <taxon>Artiodactyla</taxon>
        <taxon>Whippomorpha</taxon>
        <taxon>Cetacea</taxon>
        <taxon>Mysticeti</taxon>
        <taxon>Balaenopteridae</taxon>
        <taxon>Balaenoptera</taxon>
    </lineage>
</organism>
<dbReference type="PANTHER" id="PTHR21292:SF13">
    <property type="entry name" value="EXOCYST COMPLEX COMPONENT 3"/>
    <property type="match status" value="1"/>
</dbReference>
<dbReference type="GO" id="GO:0006887">
    <property type="term" value="P:exocytosis"/>
    <property type="evidence" value="ECO:0007669"/>
    <property type="project" value="UniProtKB-KW"/>
</dbReference>
<dbReference type="Gene3D" id="1.10.357.70">
    <property type="entry name" value="Exocyst complex component Sec6, C-terminal domain"/>
    <property type="match status" value="1"/>
</dbReference>
<dbReference type="Gene3D" id="1.10.357.50">
    <property type="match status" value="1"/>
</dbReference>
<evidence type="ECO:0000313" key="4">
    <source>
        <dbReference type="Proteomes" id="UP000437017"/>
    </source>
</evidence>
<keyword evidence="4" id="KW-1185">Reference proteome</keyword>
<keyword evidence="2" id="KW-0268">Exocytosis</keyword>
<dbReference type="PANTHER" id="PTHR21292">
    <property type="entry name" value="EXOCYST COMPLEX COMPONENT SEC6-RELATED"/>
    <property type="match status" value="1"/>
</dbReference>
<evidence type="ECO:0000313" key="3">
    <source>
        <dbReference type="EMBL" id="KAB0389963.1"/>
    </source>
</evidence>
<proteinExistence type="inferred from homology"/>
<dbReference type="GO" id="GO:0051601">
    <property type="term" value="P:exocyst localization"/>
    <property type="evidence" value="ECO:0007669"/>
    <property type="project" value="TreeGrafter"/>
</dbReference>
<dbReference type="FunFam" id="1.10.357.70:FF:000001">
    <property type="entry name" value="Exocyst complex component 3"/>
    <property type="match status" value="1"/>
</dbReference>
<dbReference type="GO" id="GO:0000145">
    <property type="term" value="C:exocyst"/>
    <property type="evidence" value="ECO:0007669"/>
    <property type="project" value="InterPro"/>
</dbReference>
<name>A0A643BPZ8_BALPH</name>
<accession>A0A643BPZ8</accession>
<evidence type="ECO:0008006" key="5">
    <source>
        <dbReference type="Google" id="ProtNLM"/>
    </source>
</evidence>
<comment type="similarity">
    <text evidence="1">Belongs to the SEC6 family.</text>
</comment>
<dbReference type="Proteomes" id="UP000437017">
    <property type="component" value="Unassembled WGS sequence"/>
</dbReference>
<dbReference type="OrthoDB" id="10047020at2759"/>